<dbReference type="AlphaFoldDB" id="A0AAJ0D8R4"/>
<evidence type="ECO:0000313" key="3">
    <source>
        <dbReference type="Proteomes" id="UP001271007"/>
    </source>
</evidence>
<name>A0AAJ0D8R4_9PEZI</name>
<evidence type="ECO:0008006" key="4">
    <source>
        <dbReference type="Google" id="ProtNLM"/>
    </source>
</evidence>
<dbReference type="GO" id="GO:0003676">
    <property type="term" value="F:nucleic acid binding"/>
    <property type="evidence" value="ECO:0007669"/>
    <property type="project" value="InterPro"/>
</dbReference>
<feature type="region of interest" description="Disordered" evidence="1">
    <location>
        <begin position="378"/>
        <end position="420"/>
    </location>
</feature>
<proteinExistence type="predicted"/>
<comment type="caution">
    <text evidence="2">The sequence shown here is derived from an EMBL/GenBank/DDBJ whole genome shotgun (WGS) entry which is preliminary data.</text>
</comment>
<dbReference type="Proteomes" id="UP001271007">
    <property type="component" value="Unassembled WGS sequence"/>
</dbReference>
<evidence type="ECO:0000313" key="2">
    <source>
        <dbReference type="EMBL" id="KAK3049115.1"/>
    </source>
</evidence>
<keyword evidence="3" id="KW-1185">Reference proteome</keyword>
<gene>
    <name evidence="2" type="ORF">LTR09_009534</name>
</gene>
<dbReference type="SUPFAM" id="SSF54928">
    <property type="entry name" value="RNA-binding domain, RBD"/>
    <property type="match status" value="1"/>
</dbReference>
<feature type="compositionally biased region" description="Acidic residues" evidence="1">
    <location>
        <begin position="398"/>
        <end position="407"/>
    </location>
</feature>
<protein>
    <recommendedName>
        <fullName evidence="4">RRM domain-containing protein</fullName>
    </recommendedName>
</protein>
<dbReference type="CDD" id="cd12261">
    <property type="entry name" value="RRM1_3_MRN1"/>
    <property type="match status" value="1"/>
</dbReference>
<reference evidence="2" key="1">
    <citation type="submission" date="2023-04" db="EMBL/GenBank/DDBJ databases">
        <title>Black Yeasts Isolated from many extreme environments.</title>
        <authorList>
            <person name="Coleine C."/>
            <person name="Stajich J.E."/>
            <person name="Selbmann L."/>
        </authorList>
    </citation>
    <scope>NUCLEOTIDE SEQUENCE</scope>
    <source>
        <strain evidence="2">CCFEE 5312</strain>
    </source>
</reference>
<evidence type="ECO:0000256" key="1">
    <source>
        <dbReference type="SAM" id="MobiDB-lite"/>
    </source>
</evidence>
<organism evidence="2 3">
    <name type="scientific">Extremus antarcticus</name>
    <dbReference type="NCBI Taxonomy" id="702011"/>
    <lineage>
        <taxon>Eukaryota</taxon>
        <taxon>Fungi</taxon>
        <taxon>Dikarya</taxon>
        <taxon>Ascomycota</taxon>
        <taxon>Pezizomycotina</taxon>
        <taxon>Dothideomycetes</taxon>
        <taxon>Dothideomycetidae</taxon>
        <taxon>Mycosphaerellales</taxon>
        <taxon>Extremaceae</taxon>
        <taxon>Extremus</taxon>
    </lineage>
</organism>
<sequence>MATSQKVTVERSYFQALLRRADFHTSSTEIDSSISISRVEYDGLLQCSREYHALKEALFQGGITEVTLNLPISTSDNPRKDSGVDTGNNEFGFPQYDYPRAPNAVPSSSRAQSWRTGAPAYSSAPGSGLFSNTVFRAPQSHLRQPATSQRHVSYDMPSMADDNCFEDDDMESQLMNTDMGATNSPERRTLYFTGLSDRTTYRDLLSVIKGGKLVSVRMGERTATVSFVEGAAEFLAWAKRNDIYLQTKRIEVKWADRQFHLKPFTSDKVFNGATRNIVVRNAASKHFTEAQIRDDMEHIHNLIIVSVDFRGADAYISTNSIHNALFARTCMMSRTTYKGCKVEFYPDECDVPLPARMVRKYVMPEPVVEKKKGMANRFGMLSTEGGGSSDQENRTPSPDDEESEGSESGEGAGVSLDFLD</sequence>
<accession>A0AAJ0D8R4</accession>
<dbReference type="InterPro" id="IPR035979">
    <property type="entry name" value="RBD_domain_sf"/>
</dbReference>
<dbReference type="EMBL" id="JAWDJX010000042">
    <property type="protein sequence ID" value="KAK3049115.1"/>
    <property type="molecule type" value="Genomic_DNA"/>
</dbReference>